<evidence type="ECO:0000256" key="1">
    <source>
        <dbReference type="SAM" id="MobiDB-lite"/>
    </source>
</evidence>
<feature type="compositionally biased region" description="Polar residues" evidence="1">
    <location>
        <begin position="334"/>
        <end position="348"/>
    </location>
</feature>
<dbReference type="PANTHER" id="PTHR22639">
    <property type="entry name" value="GAG-RELATED PROTEIN"/>
    <property type="match status" value="1"/>
</dbReference>
<reference evidence="3 4" key="1">
    <citation type="journal article" date="2019" name="Sci. Rep.">
        <title>Orb-weaving spider Araneus ventricosus genome elucidates the spidroin gene catalogue.</title>
        <authorList>
            <person name="Kono N."/>
            <person name="Nakamura H."/>
            <person name="Ohtoshi R."/>
            <person name="Moran D.A.P."/>
            <person name="Shinohara A."/>
            <person name="Yoshida Y."/>
            <person name="Fujiwara M."/>
            <person name="Mori M."/>
            <person name="Tomita M."/>
            <person name="Arakawa K."/>
        </authorList>
    </citation>
    <scope>NUCLEOTIDE SEQUENCE [LARGE SCALE GENOMIC DNA]</scope>
</reference>
<dbReference type="GO" id="GO:0003690">
    <property type="term" value="F:double-stranded DNA binding"/>
    <property type="evidence" value="ECO:0007669"/>
    <property type="project" value="InterPro"/>
</dbReference>
<feature type="region of interest" description="Disordered" evidence="1">
    <location>
        <begin position="264"/>
        <end position="322"/>
    </location>
</feature>
<dbReference type="Pfam" id="PF00075">
    <property type="entry name" value="RNase_H"/>
    <property type="match status" value="1"/>
</dbReference>
<dbReference type="CDD" id="cd09276">
    <property type="entry name" value="Rnase_HI_RT_non_LTR"/>
    <property type="match status" value="1"/>
</dbReference>
<dbReference type="InterPro" id="IPR002156">
    <property type="entry name" value="RNaseH_domain"/>
</dbReference>
<feature type="region of interest" description="Disordered" evidence="1">
    <location>
        <begin position="405"/>
        <end position="439"/>
    </location>
</feature>
<proteinExistence type="predicted"/>
<name>A0A4Y2WIM4_ARAVE</name>
<feature type="region of interest" description="Disordered" evidence="1">
    <location>
        <begin position="1"/>
        <end position="23"/>
    </location>
</feature>
<dbReference type="PROSITE" id="PS50879">
    <property type="entry name" value="RNASE_H_1"/>
    <property type="match status" value="1"/>
</dbReference>
<evidence type="ECO:0000259" key="2">
    <source>
        <dbReference type="PROSITE" id="PS50879"/>
    </source>
</evidence>
<protein>
    <recommendedName>
        <fullName evidence="2">RNase H type-1 domain-containing protein</fullName>
    </recommendedName>
</protein>
<keyword evidence="4" id="KW-1185">Reference proteome</keyword>
<dbReference type="SMART" id="SM00343">
    <property type="entry name" value="ZnF_C2HC"/>
    <property type="match status" value="2"/>
</dbReference>
<dbReference type="GO" id="GO:0003723">
    <property type="term" value="F:RNA binding"/>
    <property type="evidence" value="ECO:0007669"/>
    <property type="project" value="InterPro"/>
</dbReference>
<dbReference type="Gene3D" id="3.30.420.10">
    <property type="entry name" value="Ribonuclease H-like superfamily/Ribonuclease H"/>
    <property type="match status" value="1"/>
</dbReference>
<comment type="caution">
    <text evidence="3">The sequence shown here is derived from an EMBL/GenBank/DDBJ whole genome shotgun (WGS) entry which is preliminary data.</text>
</comment>
<dbReference type="PANTHER" id="PTHR22639:SF3">
    <property type="entry name" value="ZINC FINGER CCHC DOMAIN-CONTAINING PROTEIN 3"/>
    <property type="match status" value="1"/>
</dbReference>
<dbReference type="SUPFAM" id="SSF53098">
    <property type="entry name" value="Ribonuclease H-like"/>
    <property type="match status" value="1"/>
</dbReference>
<organism evidence="3 4">
    <name type="scientific">Araneus ventricosus</name>
    <name type="common">Orbweaver spider</name>
    <name type="synonym">Epeira ventricosa</name>
    <dbReference type="NCBI Taxonomy" id="182803"/>
    <lineage>
        <taxon>Eukaryota</taxon>
        <taxon>Metazoa</taxon>
        <taxon>Ecdysozoa</taxon>
        <taxon>Arthropoda</taxon>
        <taxon>Chelicerata</taxon>
        <taxon>Arachnida</taxon>
        <taxon>Araneae</taxon>
        <taxon>Araneomorphae</taxon>
        <taxon>Entelegynae</taxon>
        <taxon>Araneoidea</taxon>
        <taxon>Araneidae</taxon>
        <taxon>Araneus</taxon>
    </lineage>
</organism>
<dbReference type="OrthoDB" id="6772810at2759"/>
<dbReference type="InterPro" id="IPR036397">
    <property type="entry name" value="RNaseH_sf"/>
</dbReference>
<dbReference type="GO" id="GO:0002218">
    <property type="term" value="P:activation of innate immune response"/>
    <property type="evidence" value="ECO:0007669"/>
    <property type="project" value="InterPro"/>
</dbReference>
<dbReference type="InterPro" id="IPR001878">
    <property type="entry name" value="Znf_CCHC"/>
</dbReference>
<gene>
    <name evidence="3" type="ORF">AVEN_271662_1</name>
</gene>
<evidence type="ECO:0000313" key="3">
    <source>
        <dbReference type="EMBL" id="GBO36220.1"/>
    </source>
</evidence>
<dbReference type="GO" id="GO:0004523">
    <property type="term" value="F:RNA-DNA hybrid ribonuclease activity"/>
    <property type="evidence" value="ECO:0007669"/>
    <property type="project" value="InterPro"/>
</dbReference>
<dbReference type="InterPro" id="IPR042509">
    <property type="entry name" value="ZCCHC3"/>
</dbReference>
<dbReference type="AlphaFoldDB" id="A0A4Y2WIM4"/>
<sequence length="692" mass="77007">MVKSMALAPENQTQTQTLSVPNNNLSKKSPFAIQKGLDGISKNLKSVKKLASGDLLLETGSALQSKAFLSAKTFLDLPVTITPHKTLNFCRGVVSDDELLFSSDEEILEGLSSQGVVNVRRILTRKGTATIPTKHVILTFSSTVLPSSIKAGYLNIRVRPYIPYPLRCFKCQKFGHSQTACRGKQICSRCASEGHSYSSCQSKPNCANCHQSHESASKICPKWIEEKKIQEVRVKKKLTYSEARKLFQSESATSYAQITKVSKPAMSTQTDESLTQLPCPPLQSLKVSPLNETPTGLPKQFSVSKTVQSSDTLSNTPDHPVAPSVLLRSYEVPVSSTRDGTFQPANSTEPKRKQPFTGTSVGDENVEILPMKKTKVVLQSLESDADAEMSASTSDESDILEYNASESLDDPPENPQASGTYSDKSFKKKEKLSDGSKSDGHVGCGVVFPSDTLSYRLHNCCSVFTAELVAIFCALQEILPSNQRNFILYTDSMSALETLSHYDNRIHPVALEILSVLQFLRKKGFNIIFCWVPSHVGISGNETADVIARFASDFLPRALPYCDIKKFLVSHLLSVWQQKWNLLTRNKLYSVKPSIGLWPALLLRDFDVKLTRLRIGHTRFTHRHIFLGQRAPRCPTCHTDFTVNHILVECPSFKCHREYQFNSSVTLQDLVGETYHPNIFNFLKTIGFFMSI</sequence>
<feature type="region of interest" description="Disordered" evidence="1">
    <location>
        <begin position="334"/>
        <end position="365"/>
    </location>
</feature>
<dbReference type="SUPFAM" id="SSF57756">
    <property type="entry name" value="Retrovirus zinc finger-like domains"/>
    <property type="match status" value="1"/>
</dbReference>
<dbReference type="InterPro" id="IPR012337">
    <property type="entry name" value="RNaseH-like_sf"/>
</dbReference>
<dbReference type="GO" id="GO:0008270">
    <property type="term" value="F:zinc ion binding"/>
    <property type="evidence" value="ECO:0007669"/>
    <property type="project" value="InterPro"/>
</dbReference>
<accession>A0A4Y2WIM4</accession>
<feature type="compositionally biased region" description="Polar residues" evidence="1">
    <location>
        <begin position="264"/>
        <end position="276"/>
    </location>
</feature>
<feature type="compositionally biased region" description="Polar residues" evidence="1">
    <location>
        <begin position="10"/>
        <end position="23"/>
    </location>
</feature>
<dbReference type="InterPro" id="IPR036875">
    <property type="entry name" value="Znf_CCHC_sf"/>
</dbReference>
<dbReference type="EMBL" id="BGPR01060351">
    <property type="protein sequence ID" value="GBO36220.1"/>
    <property type="molecule type" value="Genomic_DNA"/>
</dbReference>
<evidence type="ECO:0000313" key="4">
    <source>
        <dbReference type="Proteomes" id="UP000499080"/>
    </source>
</evidence>
<dbReference type="Proteomes" id="UP000499080">
    <property type="component" value="Unassembled WGS sequence"/>
</dbReference>
<feature type="domain" description="RNase H type-1" evidence="2">
    <location>
        <begin position="425"/>
        <end position="553"/>
    </location>
</feature>
<feature type="compositionally biased region" description="Polar residues" evidence="1">
    <location>
        <begin position="301"/>
        <end position="317"/>
    </location>
</feature>